<dbReference type="SUPFAM" id="SSF46689">
    <property type="entry name" value="Homeodomain-like"/>
    <property type="match status" value="1"/>
</dbReference>
<organism evidence="1 2">
    <name type="scientific">Hymenobacter nivis</name>
    <dbReference type="NCBI Taxonomy" id="1850093"/>
    <lineage>
        <taxon>Bacteria</taxon>
        <taxon>Pseudomonadati</taxon>
        <taxon>Bacteroidota</taxon>
        <taxon>Cytophagia</taxon>
        <taxon>Cytophagales</taxon>
        <taxon>Hymenobacteraceae</taxon>
        <taxon>Hymenobacter</taxon>
    </lineage>
</organism>
<sequence length="68" mass="7728">MNLSSRITVNPEICHGKPIVRGMRWPVVVLLDLLASGMTNEEILEEHPELEREDLSAVLEYNKLNSLN</sequence>
<dbReference type="InterPro" id="IPR007367">
    <property type="entry name" value="DUF433"/>
</dbReference>
<evidence type="ECO:0008006" key="3">
    <source>
        <dbReference type="Google" id="ProtNLM"/>
    </source>
</evidence>
<dbReference type="PANTHER" id="PTHR34849">
    <property type="entry name" value="SSL5025 PROTEIN"/>
    <property type="match status" value="1"/>
</dbReference>
<dbReference type="Gene3D" id="1.10.10.10">
    <property type="entry name" value="Winged helix-like DNA-binding domain superfamily/Winged helix DNA-binding domain"/>
    <property type="match status" value="1"/>
</dbReference>
<gene>
    <name evidence="1" type="ORF">DDQ68_20650</name>
</gene>
<dbReference type="Pfam" id="PF04255">
    <property type="entry name" value="DUF433"/>
    <property type="match status" value="1"/>
</dbReference>
<keyword evidence="2" id="KW-1185">Reference proteome</keyword>
<dbReference type="Proteomes" id="UP000245999">
    <property type="component" value="Chromosome"/>
</dbReference>
<dbReference type="AlphaFoldDB" id="A0A2Z3GL76"/>
<protein>
    <recommendedName>
        <fullName evidence="3">DUF433 domain-containing protein</fullName>
    </recommendedName>
</protein>
<evidence type="ECO:0000313" key="1">
    <source>
        <dbReference type="EMBL" id="AWM34969.1"/>
    </source>
</evidence>
<accession>A0A2Z3GL76</accession>
<dbReference type="PANTHER" id="PTHR34849:SF3">
    <property type="entry name" value="SSR2962 PROTEIN"/>
    <property type="match status" value="1"/>
</dbReference>
<dbReference type="EMBL" id="CP029145">
    <property type="protein sequence ID" value="AWM34969.1"/>
    <property type="molecule type" value="Genomic_DNA"/>
</dbReference>
<reference evidence="2" key="1">
    <citation type="submission" date="2018-04" db="EMBL/GenBank/DDBJ databases">
        <title>Complete genome of Antarctic heterotrophic bacterium Hymenobacter nivis.</title>
        <authorList>
            <person name="Terashima M."/>
        </authorList>
    </citation>
    <scope>NUCLEOTIDE SEQUENCE [LARGE SCALE GENOMIC DNA]</scope>
    <source>
        <strain evidence="2">NBRC 111535</strain>
    </source>
</reference>
<dbReference type="RefSeq" id="WP_109657988.1">
    <property type="nucleotide sequence ID" value="NZ_CP029145.1"/>
</dbReference>
<dbReference type="KEGG" id="hnv:DDQ68_20650"/>
<dbReference type="OrthoDB" id="1494556at2"/>
<name>A0A2Z3GL76_9BACT</name>
<proteinExistence type="predicted"/>
<evidence type="ECO:0000313" key="2">
    <source>
        <dbReference type="Proteomes" id="UP000245999"/>
    </source>
</evidence>
<dbReference type="InterPro" id="IPR009057">
    <property type="entry name" value="Homeodomain-like_sf"/>
</dbReference>
<dbReference type="InterPro" id="IPR036388">
    <property type="entry name" value="WH-like_DNA-bd_sf"/>
</dbReference>